<keyword evidence="4" id="KW-1185">Reference proteome</keyword>
<evidence type="ECO:0000313" key="4">
    <source>
        <dbReference type="Proteomes" id="UP001217089"/>
    </source>
</evidence>
<evidence type="ECO:0000313" key="3">
    <source>
        <dbReference type="EMBL" id="KAJ8306873.1"/>
    </source>
</evidence>
<proteinExistence type="predicted"/>
<gene>
    <name evidence="3" type="ORF">KUTeg_014957</name>
</gene>
<evidence type="ECO:0000256" key="1">
    <source>
        <dbReference type="SAM" id="MobiDB-lite"/>
    </source>
</evidence>
<dbReference type="Proteomes" id="UP001217089">
    <property type="component" value="Unassembled WGS sequence"/>
</dbReference>
<dbReference type="InterPro" id="IPR035994">
    <property type="entry name" value="Nucleoside_phosphorylase_sf"/>
</dbReference>
<sequence>MATEKEEIVMTPTKKGKSTIIKIERKKKALDLDSDNVAYVAGGQHKGLVVNKQAADDYVGFIKKCMKQMQKDDYKLAKKVDLEIRQLDKEEAPMNPGMSKEDHRPQEEIVREKLLNVLESAYPNVLEVEDLVRITAVDEAVVHQQLVELKQRNLVKEMENGKVVRHVLEDDKTEVQMVKQMPTIAANQQPTIAIITSNYCEKLAVDAMMENKTTFVKFKTEDSLVSIKSLLLVGYVGQVSSRFTCLHKMTCPCESNVYTIGYIGEHKIVSTKLPAIGHARGAQIASGNTTTRLLGTFQNIEHVFIVGVGGGVPHYTNFYKHVRLGDIVVSTCNDEGNIYYYCEKILLDKDKKRHFKVKSWKPTDFILQRVYEKIMDRHQRKPDKAPWDKYIHEGLDLLKNQESDYNRPPPETDRLYMGIGDDNVIEVQHPEQPEDDNSRQPGHPVIHSGIVGSGRTTKTDETRMEFASVYDIRCFDSEFDQVLASIDGNRKESFMLIRGIADYADGSKNKEWQPYASLVAAAMAKTIIKAMNNPHLSEDEDY</sequence>
<name>A0ABQ9ENQ4_TEGGR</name>
<dbReference type="Gene3D" id="3.40.50.1580">
    <property type="entry name" value="Nucleoside phosphorylase domain"/>
    <property type="match status" value="1"/>
</dbReference>
<dbReference type="Pfam" id="PF22979">
    <property type="entry name" value="HTH_69"/>
    <property type="match status" value="1"/>
</dbReference>
<dbReference type="InterPro" id="IPR055121">
    <property type="entry name" value="HTH_69"/>
</dbReference>
<dbReference type="EMBL" id="JARBDR010000793">
    <property type="protein sequence ID" value="KAJ8306873.1"/>
    <property type="molecule type" value="Genomic_DNA"/>
</dbReference>
<comment type="caution">
    <text evidence="3">The sequence shown here is derived from an EMBL/GenBank/DDBJ whole genome shotgun (WGS) entry which is preliminary data.</text>
</comment>
<dbReference type="PANTHER" id="PTHR47705:SF1">
    <property type="entry name" value="PNP_UDP_1 DOMAIN-CONTAINING PROTEIN"/>
    <property type="match status" value="1"/>
</dbReference>
<reference evidence="3 4" key="1">
    <citation type="submission" date="2022-12" db="EMBL/GenBank/DDBJ databases">
        <title>Chromosome-level genome of Tegillarca granosa.</title>
        <authorList>
            <person name="Kim J."/>
        </authorList>
    </citation>
    <scope>NUCLEOTIDE SEQUENCE [LARGE SCALE GENOMIC DNA]</scope>
    <source>
        <strain evidence="3">Teg-2019</strain>
        <tissue evidence="3">Adductor muscle</tissue>
    </source>
</reference>
<feature type="domain" description="Winged helix-turn-helix" evidence="2">
    <location>
        <begin position="105"/>
        <end position="165"/>
    </location>
</feature>
<protein>
    <recommendedName>
        <fullName evidence="2">Winged helix-turn-helix domain-containing protein</fullName>
    </recommendedName>
</protein>
<dbReference type="PANTHER" id="PTHR47705">
    <property type="entry name" value="AGAP000321-PA"/>
    <property type="match status" value="1"/>
</dbReference>
<feature type="region of interest" description="Disordered" evidence="1">
    <location>
        <begin position="431"/>
        <end position="458"/>
    </location>
</feature>
<accession>A0ABQ9ENQ4</accession>
<dbReference type="SUPFAM" id="SSF53167">
    <property type="entry name" value="Purine and uridine phosphorylases"/>
    <property type="match status" value="1"/>
</dbReference>
<organism evidence="3 4">
    <name type="scientific">Tegillarca granosa</name>
    <name type="common">Malaysian cockle</name>
    <name type="synonym">Anadara granosa</name>
    <dbReference type="NCBI Taxonomy" id="220873"/>
    <lineage>
        <taxon>Eukaryota</taxon>
        <taxon>Metazoa</taxon>
        <taxon>Spiralia</taxon>
        <taxon>Lophotrochozoa</taxon>
        <taxon>Mollusca</taxon>
        <taxon>Bivalvia</taxon>
        <taxon>Autobranchia</taxon>
        <taxon>Pteriomorphia</taxon>
        <taxon>Arcoida</taxon>
        <taxon>Arcoidea</taxon>
        <taxon>Arcidae</taxon>
        <taxon>Tegillarca</taxon>
    </lineage>
</organism>
<evidence type="ECO:0000259" key="2">
    <source>
        <dbReference type="Pfam" id="PF22979"/>
    </source>
</evidence>